<dbReference type="RefSeq" id="WP_017523006.1">
    <property type="nucleotide sequence ID" value="NZ_JACCEX010000007.1"/>
</dbReference>
<keyword evidence="15" id="KW-1185">Reference proteome</keyword>
<evidence type="ECO:0000256" key="4">
    <source>
        <dbReference type="ARBA" id="ARBA00022827"/>
    </source>
</evidence>
<feature type="domain" description="Acyl-CoA dehydrogenase/oxidase N-terminal" evidence="12">
    <location>
        <begin position="41"/>
        <end position="158"/>
    </location>
</feature>
<dbReference type="PANTHER" id="PTHR42803:SF1">
    <property type="entry name" value="BROAD-SPECIFICITY LINEAR ACYL-COA DEHYDROGENASE FADE5"/>
    <property type="match status" value="1"/>
</dbReference>
<evidence type="ECO:0000256" key="8">
    <source>
        <dbReference type="ARBA" id="ARBA00066694"/>
    </source>
</evidence>
<evidence type="ECO:0000256" key="3">
    <source>
        <dbReference type="ARBA" id="ARBA00022630"/>
    </source>
</evidence>
<comment type="catalytic activity">
    <reaction evidence="6">
        <text>3-(methylsulfanyl)propanoyl-CoA + oxidized [electron-transfer flavoprotein] + H(+) = 3-(methylsulfanyl)acryloyl-CoA + reduced [electron-transfer flavoprotein]</text>
        <dbReference type="Rhea" id="RHEA:52612"/>
        <dbReference type="Rhea" id="RHEA-COMP:10685"/>
        <dbReference type="Rhea" id="RHEA-COMP:10686"/>
        <dbReference type="ChEBI" id="CHEBI:15378"/>
        <dbReference type="ChEBI" id="CHEBI:57692"/>
        <dbReference type="ChEBI" id="CHEBI:58307"/>
        <dbReference type="ChEBI" id="CHEBI:82815"/>
        <dbReference type="ChEBI" id="CHEBI:84994"/>
        <dbReference type="EC" id="1.3.99.41"/>
    </reaction>
    <physiologicalReaction direction="left-to-right" evidence="6">
        <dbReference type="Rhea" id="RHEA:52613"/>
    </physiologicalReaction>
</comment>
<dbReference type="EC" id="1.3.99.41" evidence="8"/>
<evidence type="ECO:0000256" key="2">
    <source>
        <dbReference type="ARBA" id="ARBA00009347"/>
    </source>
</evidence>
<comment type="function">
    <text evidence="7">Involved in the assimilation of dimethylsulphoniopropionate (DMSP), an important compound in the fixation of carbon in marine phytoplankton, by mediating the conversion of 3-(methylthio)propanoyl-CoA (MMPA-CoA) to 3-(methylthio)acryloyl-CoA (MTA-CoA).</text>
</comment>
<reference evidence="14 15" key="1">
    <citation type="submission" date="2018-04" db="EMBL/GenBank/DDBJ databases">
        <title>Genomic Encyclopedia of Type Strains, Phase IV (KMG-IV): sequencing the most valuable type-strain genomes for metagenomic binning, comparative biology and taxonomic classification.</title>
        <authorList>
            <person name="Goeker M."/>
        </authorList>
    </citation>
    <scope>NUCLEOTIDE SEQUENCE [LARGE SCALE GENOMIC DNA]</scope>
    <source>
        <strain evidence="14 15">DSM 10065</strain>
    </source>
</reference>
<dbReference type="SUPFAM" id="SSF47203">
    <property type="entry name" value="Acyl-CoA dehydrogenase C-terminal domain-like"/>
    <property type="match status" value="1"/>
</dbReference>
<dbReference type="FunFam" id="2.40.110.10:FF:000031">
    <property type="entry name" value="Acyl-CoA dehydrogenase, putative"/>
    <property type="match status" value="1"/>
</dbReference>
<dbReference type="InterPro" id="IPR013786">
    <property type="entry name" value="AcylCoA_DH/ox_N"/>
</dbReference>
<comment type="cofactor">
    <cofactor evidence="1">
        <name>FAD</name>
        <dbReference type="ChEBI" id="CHEBI:57692"/>
    </cofactor>
</comment>
<dbReference type="InterPro" id="IPR046373">
    <property type="entry name" value="Acyl-CoA_Oxase/DH_mid-dom_sf"/>
</dbReference>
<dbReference type="EMBL" id="QEKO01000007">
    <property type="protein sequence ID" value="PVY60679.1"/>
    <property type="molecule type" value="Genomic_DNA"/>
</dbReference>
<evidence type="ECO:0000256" key="5">
    <source>
        <dbReference type="ARBA" id="ARBA00023002"/>
    </source>
</evidence>
<feature type="domain" description="Acetyl-CoA dehydrogenase-like C-terminal" evidence="13">
    <location>
        <begin position="467"/>
        <end position="584"/>
    </location>
</feature>
<comment type="similarity">
    <text evidence="2">Belongs to the acyl-CoA dehydrogenase family.</text>
</comment>
<dbReference type="Proteomes" id="UP000246145">
    <property type="component" value="Unassembled WGS sequence"/>
</dbReference>
<evidence type="ECO:0000259" key="12">
    <source>
        <dbReference type="Pfam" id="PF02771"/>
    </source>
</evidence>
<dbReference type="AlphaFoldDB" id="A0A2U1CI98"/>
<evidence type="ECO:0000259" key="13">
    <source>
        <dbReference type="Pfam" id="PF12806"/>
    </source>
</evidence>
<dbReference type="STRING" id="1231391.GCA_000308195_00631"/>
<keyword evidence="3" id="KW-0285">Flavoprotein</keyword>
<dbReference type="SUPFAM" id="SSF56645">
    <property type="entry name" value="Acyl-CoA dehydrogenase NM domain-like"/>
    <property type="match status" value="1"/>
</dbReference>
<dbReference type="InterPro" id="IPR009100">
    <property type="entry name" value="AcylCoA_DH/oxidase_NM_dom_sf"/>
</dbReference>
<feature type="domain" description="Acyl-CoA oxidase/dehydrogenase middle" evidence="11">
    <location>
        <begin position="163"/>
        <end position="271"/>
    </location>
</feature>
<evidence type="ECO:0000256" key="1">
    <source>
        <dbReference type="ARBA" id="ARBA00001974"/>
    </source>
</evidence>
<dbReference type="GO" id="GO:0016627">
    <property type="term" value="F:oxidoreductase activity, acting on the CH-CH group of donors"/>
    <property type="evidence" value="ECO:0007669"/>
    <property type="project" value="InterPro"/>
</dbReference>
<evidence type="ECO:0000256" key="6">
    <source>
        <dbReference type="ARBA" id="ARBA00051388"/>
    </source>
</evidence>
<dbReference type="GO" id="GO:0050660">
    <property type="term" value="F:flavin adenine dinucleotide binding"/>
    <property type="evidence" value="ECO:0007669"/>
    <property type="project" value="InterPro"/>
</dbReference>
<dbReference type="PANTHER" id="PTHR42803">
    <property type="entry name" value="ACYL-COA DEHYDROGENASE"/>
    <property type="match status" value="1"/>
</dbReference>
<evidence type="ECO:0000259" key="11">
    <source>
        <dbReference type="Pfam" id="PF02770"/>
    </source>
</evidence>
<proteinExistence type="inferred from homology"/>
<dbReference type="InterPro" id="IPR009075">
    <property type="entry name" value="AcylCo_DH/oxidase_C"/>
</dbReference>
<accession>A0A2U1CI98</accession>
<evidence type="ECO:0000259" key="10">
    <source>
        <dbReference type="Pfam" id="PF00441"/>
    </source>
</evidence>
<dbReference type="InterPro" id="IPR025878">
    <property type="entry name" value="Acyl-CoA_dh-like_C_dom"/>
</dbReference>
<dbReference type="InterPro" id="IPR037069">
    <property type="entry name" value="AcylCoA_DH/ox_N_sf"/>
</dbReference>
<evidence type="ECO:0000256" key="7">
    <source>
        <dbReference type="ARBA" id="ARBA00058683"/>
    </source>
</evidence>
<dbReference type="InterPro" id="IPR006091">
    <property type="entry name" value="Acyl-CoA_Oxase/DH_mid-dom"/>
</dbReference>
<protein>
    <recommendedName>
        <fullName evidence="9">3-methylmercaptopropionyl-CoA dehydrogenase</fullName>
        <ecNumber evidence="8">1.3.99.41</ecNumber>
    </recommendedName>
</protein>
<sequence length="606" mass="66586">MFSYQPPLKDIRFVLSELLDASATLSQLPTYAEVDDELTMQVAEEAGRFASEVLFPLNAVGDREGCRYENGAVTTPPGFADAYRQFQEAGWPALACDPNYGGQGLPNTLNSVLYEMLSSCNHAWTMYPGLLHGAYACLHKHASEELKQRYLPRIVSGEWLATMCLTESQAGSDLGLLRTRAVPQDDGSVRITGSKIFISGGEQDITENIVHLVLARLPDAPAGSKGISLFLVPKYLPEGDGLGKRNAVACTGLEHKMGIHGSATSSLQFDEAVGWLVGEPNRGLAAMFVMMNAARLAVGIQGLGSAETAYQNSLAYAQERLQMRAAVRPAQRRGEPADPIVMHPAMQRLLMNQRAYVEGFRMLAYHSALALDMAEQHPDAQVRADMDAQLALLTPIIKSMMTDQGFYGSSQALQIYGGHGFITETGIEQYLRDSRIAMIYEGTNEIQAVDLLLRKILADSGQRLNQLLGQVEATAEQEGKGPMQGHAEGLATLAREIRDRVERIAAAAQANPELPHQVAPEMLRLVGHCVIAWFWLRAAAVARKNAFQDPIFYQAKQDTARYYYDFILPETTQQLQIVDNVLRSAAEGRPLPLLSDVMRQYAEPED</sequence>
<dbReference type="Pfam" id="PF02770">
    <property type="entry name" value="Acyl-CoA_dh_M"/>
    <property type="match status" value="1"/>
</dbReference>
<dbReference type="Pfam" id="PF00441">
    <property type="entry name" value="Acyl-CoA_dh_1"/>
    <property type="match status" value="1"/>
</dbReference>
<gene>
    <name evidence="14" type="ORF">C7440_3473</name>
</gene>
<dbReference type="Pfam" id="PF02771">
    <property type="entry name" value="Acyl-CoA_dh_N"/>
    <property type="match status" value="1"/>
</dbReference>
<keyword evidence="5" id="KW-0560">Oxidoreductase</keyword>
<dbReference type="Gene3D" id="1.10.540.10">
    <property type="entry name" value="Acyl-CoA dehydrogenase/oxidase, N-terminal domain"/>
    <property type="match status" value="1"/>
</dbReference>
<dbReference type="Gene3D" id="1.20.140.10">
    <property type="entry name" value="Butyryl-CoA Dehydrogenase, subunit A, domain 3"/>
    <property type="match status" value="1"/>
</dbReference>
<dbReference type="InterPro" id="IPR052166">
    <property type="entry name" value="Diverse_Acyl-CoA_DH"/>
</dbReference>
<dbReference type="InterPro" id="IPR036250">
    <property type="entry name" value="AcylCo_DH-like_C"/>
</dbReference>
<evidence type="ECO:0000313" key="14">
    <source>
        <dbReference type="EMBL" id="PVY60679.1"/>
    </source>
</evidence>
<dbReference type="Gene3D" id="2.40.110.10">
    <property type="entry name" value="Butyryl-CoA Dehydrogenase, subunit A, domain 2"/>
    <property type="match status" value="1"/>
</dbReference>
<dbReference type="Pfam" id="PF12806">
    <property type="entry name" value="Acyl-CoA_dh_C"/>
    <property type="match status" value="1"/>
</dbReference>
<evidence type="ECO:0000313" key="15">
    <source>
        <dbReference type="Proteomes" id="UP000246145"/>
    </source>
</evidence>
<feature type="domain" description="Acyl-CoA dehydrogenase/oxidase C-terminal" evidence="10">
    <location>
        <begin position="324"/>
        <end position="448"/>
    </location>
</feature>
<organism evidence="14 15">
    <name type="scientific">Pusillimonas noertemannii</name>
    <dbReference type="NCBI Taxonomy" id="305977"/>
    <lineage>
        <taxon>Bacteria</taxon>
        <taxon>Pseudomonadati</taxon>
        <taxon>Pseudomonadota</taxon>
        <taxon>Betaproteobacteria</taxon>
        <taxon>Burkholderiales</taxon>
        <taxon>Alcaligenaceae</taxon>
        <taxon>Pusillimonas</taxon>
    </lineage>
</organism>
<evidence type="ECO:0000256" key="9">
    <source>
        <dbReference type="ARBA" id="ARBA00069043"/>
    </source>
</evidence>
<dbReference type="OrthoDB" id="9764895at2"/>
<keyword evidence="4" id="KW-0274">FAD</keyword>
<name>A0A2U1CI98_9BURK</name>
<comment type="caution">
    <text evidence="14">The sequence shown here is derived from an EMBL/GenBank/DDBJ whole genome shotgun (WGS) entry which is preliminary data.</text>
</comment>